<comment type="caution">
    <text evidence="1">The sequence shown here is derived from an EMBL/GenBank/DDBJ whole genome shotgun (WGS) entry which is preliminary data.</text>
</comment>
<evidence type="ECO:0000313" key="2">
    <source>
        <dbReference type="Proteomes" id="UP000293874"/>
    </source>
</evidence>
<protein>
    <submittedName>
        <fullName evidence="1">Uncharacterized protein</fullName>
    </submittedName>
</protein>
<organism evidence="1 2">
    <name type="scientific">Pseudobacter ginsenosidimutans</name>
    <dbReference type="NCBI Taxonomy" id="661488"/>
    <lineage>
        <taxon>Bacteria</taxon>
        <taxon>Pseudomonadati</taxon>
        <taxon>Bacteroidota</taxon>
        <taxon>Chitinophagia</taxon>
        <taxon>Chitinophagales</taxon>
        <taxon>Chitinophagaceae</taxon>
        <taxon>Pseudobacter</taxon>
    </lineage>
</organism>
<dbReference type="Proteomes" id="UP000293874">
    <property type="component" value="Unassembled WGS sequence"/>
</dbReference>
<name>A0A4Q7MTH7_9BACT</name>
<dbReference type="EMBL" id="SGXA01000002">
    <property type="protein sequence ID" value="RZS72145.1"/>
    <property type="molecule type" value="Genomic_DNA"/>
</dbReference>
<keyword evidence="2" id="KW-1185">Reference proteome</keyword>
<dbReference type="RefSeq" id="WP_130542593.1">
    <property type="nucleotide sequence ID" value="NZ_CP042431.1"/>
</dbReference>
<evidence type="ECO:0000313" key="1">
    <source>
        <dbReference type="EMBL" id="RZS72145.1"/>
    </source>
</evidence>
<sequence>MTVLFTPEELVQYLYNETSPEKTAAIEAALQEDWTLREKLEVLKASRKTLNALVESPRHEAVLNVLNYARQTATESVQH</sequence>
<proteinExistence type="predicted"/>
<gene>
    <name evidence="1" type="ORF">EV199_4060</name>
</gene>
<accession>A0A4Q7MTH7</accession>
<dbReference type="AlphaFoldDB" id="A0A4Q7MTH7"/>
<reference evidence="1 2" key="1">
    <citation type="submission" date="2019-02" db="EMBL/GenBank/DDBJ databases">
        <title>Genomic Encyclopedia of Type Strains, Phase IV (KMG-IV): sequencing the most valuable type-strain genomes for metagenomic binning, comparative biology and taxonomic classification.</title>
        <authorList>
            <person name="Goeker M."/>
        </authorList>
    </citation>
    <scope>NUCLEOTIDE SEQUENCE [LARGE SCALE GENOMIC DNA]</scope>
    <source>
        <strain evidence="1 2">DSM 18116</strain>
    </source>
</reference>
<dbReference type="OrthoDB" id="982713at2"/>